<organism evidence="2 3">
    <name type="scientific">Ceratitis capitata</name>
    <name type="common">Mediterranean fruit fly</name>
    <name type="synonym">Tephritis capitata</name>
    <dbReference type="NCBI Taxonomy" id="7213"/>
    <lineage>
        <taxon>Eukaryota</taxon>
        <taxon>Metazoa</taxon>
        <taxon>Ecdysozoa</taxon>
        <taxon>Arthropoda</taxon>
        <taxon>Hexapoda</taxon>
        <taxon>Insecta</taxon>
        <taxon>Pterygota</taxon>
        <taxon>Neoptera</taxon>
        <taxon>Endopterygota</taxon>
        <taxon>Diptera</taxon>
        <taxon>Brachycera</taxon>
        <taxon>Muscomorpha</taxon>
        <taxon>Tephritoidea</taxon>
        <taxon>Tephritidae</taxon>
        <taxon>Ceratitis</taxon>
        <taxon>Ceratitis</taxon>
    </lineage>
</organism>
<keyword evidence="3" id="KW-1185">Reference proteome</keyword>
<name>A0A811UBL5_CERCA</name>
<feature type="signal peptide" evidence="1">
    <location>
        <begin position="1"/>
        <end position="18"/>
    </location>
</feature>
<evidence type="ECO:0000313" key="3">
    <source>
        <dbReference type="Proteomes" id="UP000606786"/>
    </source>
</evidence>
<feature type="chain" id="PRO_5032919088" evidence="1">
    <location>
        <begin position="19"/>
        <end position="164"/>
    </location>
</feature>
<accession>A0A811UBL5</accession>
<keyword evidence="1" id="KW-0732">Signal</keyword>
<reference evidence="2" key="1">
    <citation type="submission" date="2020-11" db="EMBL/GenBank/DDBJ databases">
        <authorList>
            <person name="Whitehead M."/>
        </authorList>
    </citation>
    <scope>NUCLEOTIDE SEQUENCE</scope>
    <source>
        <strain evidence="2">EGII</strain>
    </source>
</reference>
<dbReference type="Proteomes" id="UP000606786">
    <property type="component" value="Unassembled WGS sequence"/>
</dbReference>
<dbReference type="EMBL" id="CAJHJT010000001">
    <property type="protein sequence ID" value="CAD6995950.1"/>
    <property type="molecule type" value="Genomic_DNA"/>
</dbReference>
<comment type="caution">
    <text evidence="2">The sequence shown here is derived from an EMBL/GenBank/DDBJ whole genome shotgun (WGS) entry which is preliminary data.</text>
</comment>
<dbReference type="AlphaFoldDB" id="A0A811UBL5"/>
<sequence length="164" mass="18101">MICVIIFFVTANLHCTLGQNLERSALIAEDRIYMGDFPPPSYSMGNGDNNYNYAHHNNYVSFPPTYNNGYHHSASATASNIQMHPYVGVNRFSNYPSYTSFSGPLQNYHNYGLSTTYGGIDLMSNGNFPISYSAHRPMIGGLYANAGMTYGGVINSVGTIHPYK</sequence>
<evidence type="ECO:0000256" key="1">
    <source>
        <dbReference type="SAM" id="SignalP"/>
    </source>
</evidence>
<evidence type="ECO:0000313" key="2">
    <source>
        <dbReference type="EMBL" id="CAD6995950.1"/>
    </source>
</evidence>
<gene>
    <name evidence="2" type="ORF">CCAP1982_LOCUS4663</name>
</gene>
<protein>
    <submittedName>
        <fullName evidence="2">(Mediterranean fruit fly) hypothetical protein</fullName>
    </submittedName>
</protein>
<proteinExistence type="predicted"/>